<dbReference type="Proteomes" id="UP001642260">
    <property type="component" value="Unassembled WGS sequence"/>
</dbReference>
<dbReference type="Gene3D" id="3.30.40.10">
    <property type="entry name" value="Zinc/RING finger domain, C3HC4 (zinc finger)"/>
    <property type="match status" value="2"/>
</dbReference>
<evidence type="ECO:0000259" key="6">
    <source>
        <dbReference type="SMART" id="SM00249"/>
    </source>
</evidence>
<keyword evidence="2" id="KW-0677">Repeat</keyword>
<protein>
    <recommendedName>
        <fullName evidence="6">Zinc finger PHD-type domain-containing protein</fullName>
    </recommendedName>
</protein>
<sequence length="834" mass="95056">MASSDEEGEILPDYVDGYYFVDQSDIPIKFSLLPVKWDDEDDDGDPTGSSVGPVYLRGSTDSGNESVCKLAKAWKFDLSDEHHPKIEVLLHGMRWITLQKPEKSYEALVRTTLVTLQCLHFVKRNPEASGDDVWNSLHEVDGIQPSEDDLSDHVSLVCRAMKMDEDLTKSKELLTQHHEDAQTQEEQNFIVDDMLDEENSSDDDTEMNLQFDTVCSICDNGGYILCCEGSCLRAFHPTIADGVDTSCESLGFDGVHVHTLREYFCNNCLYKQHQCYACGQLGSSDANSSQEVFPCSASNCGHFYHPTCVAKLLQDGDQIKTEELQAKISARDPFFCPLHICKVCKTSENKNLFPFHFAVCRRCPTAYHRKCLPREITSELNCDEDTPQRTWEKLLPYNRILIYCLNHEIVGDLATPPRDHLVFPDVSGPRRTLSHGLQPVKEDVPSMAMGSKYHEGTSGSGSRKPRMSSKVKDYLNKRKMESIEQRLSKEEGPSDEVDNEDVESRVLSIIDEVDSKFNFDEFVKSRGESHVRCYQSRNDIGKNITTGLVETHVNAARAALKMFEAGRDEDARAIFDPDLLGQLMKHKTKLEIYLSPFLHGMRYTSFGRHFTKLEKLEEIVERLHCYVQNGDTIVDFCCGSNDWSCLMKEKLEKTGKSCFFKNFDLILPKNTFNFEKRDWLTVKKEELPDGSRLIMGLNPPFGFKSSLANTFIMKALEFKPKILILIVPSETKRVDAIADYDLTWEDRYLLAGKSFYLPGSIDVNNKTIEQWNNIPPPLYLWSRKDWAWNHKAIALQQGHIPHMYHSTYTVGLHHAEIPRDDDGMTQDMEISPLD</sequence>
<dbReference type="Pfam" id="PF26055">
    <property type="entry name" value="Mtase_EDM2"/>
    <property type="match status" value="1"/>
</dbReference>
<evidence type="ECO:0000256" key="5">
    <source>
        <dbReference type="SAM" id="MobiDB-lite"/>
    </source>
</evidence>
<dbReference type="CDD" id="cd15565">
    <property type="entry name" value="PHD2_NSD"/>
    <property type="match status" value="1"/>
</dbReference>
<proteinExistence type="predicted"/>
<evidence type="ECO:0000256" key="1">
    <source>
        <dbReference type="ARBA" id="ARBA00022723"/>
    </source>
</evidence>
<feature type="domain" description="Zinc finger PHD-type" evidence="6">
    <location>
        <begin position="274"/>
        <end position="340"/>
    </location>
</feature>
<dbReference type="InterPro" id="IPR058939">
    <property type="entry name" value="Mtase_EDM2"/>
</dbReference>
<evidence type="ECO:0000313" key="7">
    <source>
        <dbReference type="EMBL" id="CAH8363063.1"/>
    </source>
</evidence>
<feature type="region of interest" description="Disordered" evidence="5">
    <location>
        <begin position="444"/>
        <end position="475"/>
    </location>
</feature>
<dbReference type="PANTHER" id="PTHR46235:SF13">
    <property type="entry name" value="EDM2-LIKE PROTEIN1"/>
    <property type="match status" value="1"/>
</dbReference>
<feature type="domain" description="Zinc finger PHD-type" evidence="6">
    <location>
        <begin position="214"/>
        <end position="269"/>
    </location>
</feature>
<dbReference type="InterPro" id="IPR001965">
    <property type="entry name" value="Znf_PHD"/>
</dbReference>
<gene>
    <name evidence="7" type="ORF">ERUC_LOCUS28819</name>
</gene>
<name>A0ABC8KVL7_ERUVS</name>
<dbReference type="AlphaFoldDB" id="A0ABC8KVL7"/>
<feature type="domain" description="Zinc finger PHD-type" evidence="6">
    <location>
        <begin position="341"/>
        <end position="408"/>
    </location>
</feature>
<dbReference type="GO" id="GO:0006338">
    <property type="term" value="P:chromatin remodeling"/>
    <property type="evidence" value="ECO:0007669"/>
    <property type="project" value="UniProtKB-ARBA"/>
</dbReference>
<dbReference type="PANTHER" id="PTHR46235">
    <property type="entry name" value="PHD FINGER-CONTAINING PROTEIN DDB_G0268158"/>
    <property type="match status" value="1"/>
</dbReference>
<evidence type="ECO:0000256" key="2">
    <source>
        <dbReference type="ARBA" id="ARBA00022737"/>
    </source>
</evidence>
<accession>A0ABC8KVL7</accession>
<reference evidence="7 8" key="1">
    <citation type="submission" date="2022-03" db="EMBL/GenBank/DDBJ databases">
        <authorList>
            <person name="Macdonald S."/>
            <person name="Ahmed S."/>
            <person name="Newling K."/>
        </authorList>
    </citation>
    <scope>NUCLEOTIDE SEQUENCE [LARGE SCALE GENOMIC DNA]</scope>
</reference>
<dbReference type="Pfam" id="PF23004">
    <property type="entry name" value="PHDvar_NSD"/>
    <property type="match status" value="1"/>
</dbReference>
<dbReference type="EMBL" id="CAKOAT010352931">
    <property type="protein sequence ID" value="CAH8363063.1"/>
    <property type="molecule type" value="Genomic_DNA"/>
</dbReference>
<dbReference type="InterPro" id="IPR055198">
    <property type="entry name" value="NSD_PHD"/>
</dbReference>
<keyword evidence="4" id="KW-0862">Zinc</keyword>
<evidence type="ECO:0000313" key="8">
    <source>
        <dbReference type="Proteomes" id="UP001642260"/>
    </source>
</evidence>
<organism evidence="7 8">
    <name type="scientific">Eruca vesicaria subsp. sativa</name>
    <name type="common">Garden rocket</name>
    <name type="synonym">Eruca sativa</name>
    <dbReference type="NCBI Taxonomy" id="29727"/>
    <lineage>
        <taxon>Eukaryota</taxon>
        <taxon>Viridiplantae</taxon>
        <taxon>Streptophyta</taxon>
        <taxon>Embryophyta</taxon>
        <taxon>Tracheophyta</taxon>
        <taxon>Spermatophyta</taxon>
        <taxon>Magnoliopsida</taxon>
        <taxon>eudicotyledons</taxon>
        <taxon>Gunneridae</taxon>
        <taxon>Pentapetalae</taxon>
        <taxon>rosids</taxon>
        <taxon>malvids</taxon>
        <taxon>Brassicales</taxon>
        <taxon>Brassicaceae</taxon>
        <taxon>Brassiceae</taxon>
        <taxon>Eruca</taxon>
    </lineage>
</organism>
<evidence type="ECO:0000256" key="4">
    <source>
        <dbReference type="ARBA" id="ARBA00022833"/>
    </source>
</evidence>
<keyword evidence="3" id="KW-0863">Zinc-finger</keyword>
<dbReference type="GO" id="GO:0008270">
    <property type="term" value="F:zinc ion binding"/>
    <property type="evidence" value="ECO:0007669"/>
    <property type="project" value="UniProtKB-KW"/>
</dbReference>
<dbReference type="SMART" id="SM00249">
    <property type="entry name" value="PHD"/>
    <property type="match status" value="3"/>
</dbReference>
<dbReference type="Pfam" id="PF22908">
    <property type="entry name" value="PHD_NSD"/>
    <property type="match status" value="1"/>
</dbReference>
<dbReference type="InterPro" id="IPR013083">
    <property type="entry name" value="Znf_RING/FYVE/PHD"/>
</dbReference>
<keyword evidence="1" id="KW-0479">Metal-binding</keyword>
<keyword evidence="8" id="KW-1185">Reference proteome</keyword>
<comment type="caution">
    <text evidence="7">The sequence shown here is derived from an EMBL/GenBank/DDBJ whole genome shotgun (WGS) entry which is preliminary data.</text>
</comment>
<evidence type="ECO:0000256" key="3">
    <source>
        <dbReference type="ARBA" id="ARBA00022771"/>
    </source>
</evidence>
<dbReference type="InterPro" id="IPR055197">
    <property type="entry name" value="PHDvar_NSD"/>
</dbReference>